<accession>A0A1I5HA77</accession>
<sequence>MPEKTKYAPDQMYSVRVAKVVRFKGTPLRPRHTYQLRGRVLNELEDGIIKSADLIEEPKDAV</sequence>
<dbReference type="Proteomes" id="UP000199236">
    <property type="component" value="Unassembled WGS sequence"/>
</dbReference>
<dbReference type="AlphaFoldDB" id="A0A1I5HA77"/>
<name>A0A1I5HA77_9HYPH</name>
<reference evidence="1 2" key="1">
    <citation type="submission" date="2016-10" db="EMBL/GenBank/DDBJ databases">
        <authorList>
            <person name="de Groot N.N."/>
        </authorList>
    </citation>
    <scope>NUCLEOTIDE SEQUENCE [LARGE SCALE GENOMIC DNA]</scope>
    <source>
        <strain evidence="1 2">CGMCC 1.9157</strain>
    </source>
</reference>
<keyword evidence="2" id="KW-1185">Reference proteome</keyword>
<dbReference type="STRING" id="655353.SAMN04488056_106120"/>
<organism evidence="1 2">
    <name type="scientific">Cohaesibacter marisflavi</name>
    <dbReference type="NCBI Taxonomy" id="655353"/>
    <lineage>
        <taxon>Bacteria</taxon>
        <taxon>Pseudomonadati</taxon>
        <taxon>Pseudomonadota</taxon>
        <taxon>Alphaproteobacteria</taxon>
        <taxon>Hyphomicrobiales</taxon>
        <taxon>Cohaesibacteraceae</taxon>
    </lineage>
</organism>
<protein>
    <submittedName>
        <fullName evidence="1">Uncharacterized protein</fullName>
    </submittedName>
</protein>
<gene>
    <name evidence="1" type="ORF">SAMN04488056_106120</name>
</gene>
<evidence type="ECO:0000313" key="1">
    <source>
        <dbReference type="EMBL" id="SFO45175.1"/>
    </source>
</evidence>
<proteinExistence type="predicted"/>
<dbReference type="RefSeq" id="WP_090072929.1">
    <property type="nucleotide sequence ID" value="NZ_FOVR01000006.1"/>
</dbReference>
<dbReference type="EMBL" id="FOVR01000006">
    <property type="protein sequence ID" value="SFO45175.1"/>
    <property type="molecule type" value="Genomic_DNA"/>
</dbReference>
<evidence type="ECO:0000313" key="2">
    <source>
        <dbReference type="Proteomes" id="UP000199236"/>
    </source>
</evidence>